<dbReference type="InterPro" id="IPR001412">
    <property type="entry name" value="aa-tRNA-synth_I_CS"/>
</dbReference>
<dbReference type="CDD" id="cd00806">
    <property type="entry name" value="TrpRS_core"/>
    <property type="match status" value="1"/>
</dbReference>
<dbReference type="STRING" id="294747.C5MIT8"/>
<dbReference type="KEGG" id="ctp:CTRG_05981"/>
<dbReference type="InterPro" id="IPR050203">
    <property type="entry name" value="Trp-tRNA_synthetase"/>
</dbReference>
<dbReference type="GeneID" id="8300018"/>
<dbReference type="Pfam" id="PF00579">
    <property type="entry name" value="tRNA-synt_1b"/>
    <property type="match status" value="1"/>
</dbReference>
<comment type="similarity">
    <text evidence="2 11">Belongs to the class-I aminoacyl-tRNA synthetase family.</text>
</comment>
<evidence type="ECO:0000256" key="4">
    <source>
        <dbReference type="ARBA" id="ARBA00022598"/>
    </source>
</evidence>
<dbReference type="NCBIfam" id="TIGR00233">
    <property type="entry name" value="trpS"/>
    <property type="match status" value="1"/>
</dbReference>
<accession>C5MIT8</accession>
<evidence type="ECO:0000313" key="12">
    <source>
        <dbReference type="EMBL" id="EER30197.1"/>
    </source>
</evidence>
<dbReference type="OrthoDB" id="15808at2759"/>
<gene>
    <name evidence="12" type="ORF">CTRG_05981</name>
</gene>
<dbReference type="VEuPathDB" id="FungiDB:CTRG_05981"/>
<dbReference type="Gene3D" id="3.40.50.620">
    <property type="entry name" value="HUPs"/>
    <property type="match status" value="1"/>
</dbReference>
<keyword evidence="7 11" id="KW-0648">Protein biosynthesis</keyword>
<dbReference type="GO" id="GO:0004830">
    <property type="term" value="F:tryptophan-tRNA ligase activity"/>
    <property type="evidence" value="ECO:0007669"/>
    <property type="project" value="UniProtKB-EC"/>
</dbReference>
<reference evidence="12 13" key="1">
    <citation type="journal article" date="2009" name="Nature">
        <title>Evolution of pathogenicity and sexual reproduction in eight Candida genomes.</title>
        <authorList>
            <person name="Butler G."/>
            <person name="Rasmussen M.D."/>
            <person name="Lin M.F."/>
            <person name="Santos M.A."/>
            <person name="Sakthikumar S."/>
            <person name="Munro C.A."/>
            <person name="Rheinbay E."/>
            <person name="Grabherr M."/>
            <person name="Forche A."/>
            <person name="Reedy J.L."/>
            <person name="Agrafioti I."/>
            <person name="Arnaud M.B."/>
            <person name="Bates S."/>
            <person name="Brown A.J."/>
            <person name="Brunke S."/>
            <person name="Costanzo M.C."/>
            <person name="Fitzpatrick D.A."/>
            <person name="de Groot P.W."/>
            <person name="Harris D."/>
            <person name="Hoyer L.L."/>
            <person name="Hube B."/>
            <person name="Klis F.M."/>
            <person name="Kodira C."/>
            <person name="Lennard N."/>
            <person name="Logue M.E."/>
            <person name="Martin R."/>
            <person name="Neiman A.M."/>
            <person name="Nikolaou E."/>
            <person name="Quail M.A."/>
            <person name="Quinn J."/>
            <person name="Santos M.C."/>
            <person name="Schmitzberger F.F."/>
            <person name="Sherlock G."/>
            <person name="Shah P."/>
            <person name="Silverstein K.A."/>
            <person name="Skrzypek M.S."/>
            <person name="Soll D."/>
            <person name="Staggs R."/>
            <person name="Stansfield I."/>
            <person name="Stumpf M.P."/>
            <person name="Sudbery P.E."/>
            <person name="Srikantha T."/>
            <person name="Zeng Q."/>
            <person name="Berman J."/>
            <person name="Berriman M."/>
            <person name="Heitman J."/>
            <person name="Gow N.A."/>
            <person name="Lorenz M.C."/>
            <person name="Birren B.W."/>
            <person name="Kellis M."/>
            <person name="Cuomo C.A."/>
        </authorList>
    </citation>
    <scope>NUCLEOTIDE SEQUENCE [LARGE SCALE GENOMIC DNA]</scope>
    <source>
        <strain evidence="13">ATCC MYA-3404 / T1</strain>
    </source>
</reference>
<evidence type="ECO:0000256" key="6">
    <source>
        <dbReference type="ARBA" id="ARBA00022840"/>
    </source>
</evidence>
<evidence type="ECO:0000256" key="11">
    <source>
        <dbReference type="RuleBase" id="RU363036"/>
    </source>
</evidence>
<dbReference type="PANTHER" id="PTHR43766:SF1">
    <property type="entry name" value="TRYPTOPHAN--TRNA LIGASE, MITOCHONDRIAL"/>
    <property type="match status" value="1"/>
</dbReference>
<organism evidence="12 13">
    <name type="scientific">Candida tropicalis (strain ATCC MYA-3404 / T1)</name>
    <name type="common">Yeast</name>
    <dbReference type="NCBI Taxonomy" id="294747"/>
    <lineage>
        <taxon>Eukaryota</taxon>
        <taxon>Fungi</taxon>
        <taxon>Dikarya</taxon>
        <taxon>Ascomycota</taxon>
        <taxon>Saccharomycotina</taxon>
        <taxon>Pichiomycetes</taxon>
        <taxon>Debaryomycetaceae</taxon>
        <taxon>Candida/Lodderomyces clade</taxon>
        <taxon>Candida</taxon>
    </lineage>
</organism>
<protein>
    <recommendedName>
        <fullName evidence="10">Tryptophan--tRNA ligase, mitochondrial</fullName>
        <ecNumber evidence="3">6.1.1.2</ecNumber>
    </recommendedName>
    <alternativeName>
        <fullName evidence="9">Tryptophanyl-tRNA synthetase</fullName>
    </alternativeName>
</protein>
<keyword evidence="8 11" id="KW-0030">Aminoacyl-tRNA synthetase</keyword>
<dbReference type="GO" id="GO:0005759">
    <property type="term" value="C:mitochondrial matrix"/>
    <property type="evidence" value="ECO:0007669"/>
    <property type="project" value="UniProtKB-SubCell"/>
</dbReference>
<dbReference type="SUPFAM" id="SSF52374">
    <property type="entry name" value="Nucleotidylyl transferase"/>
    <property type="match status" value="1"/>
</dbReference>
<keyword evidence="6 11" id="KW-0067">ATP-binding</keyword>
<sequence>MSCRGLVSKRSLSTASKAIKGTVQEIKQTDATLPSNSTIFSLIQPTGKIHLGNYLGAVKSWRTLSESNTDPTNKFIYGIADLHAITIPKNPQELKDYRYNAIASLLASGLDTSKCILFFQSSVPEHAELNWFLTCLTSMGALNRMTQWKSKAQQSESSSIFEDNVLEKTKAGLFCYPALQAADILLYKSTHVPVGDDQSQHLELCRNIARTFNSTFNTDYFPLPNTLLTPAKKVLSLKNPAKKMSKSDPVATSCVYVTDSPSDIELKIRKATTDSIQGAIYYDPIERPGVSNLINIVSGLTNKSIDEVVESLSHVTNHKQLKDYVTSVIIEEFDPKRQLYEELMKDRSYLEQICSQGRDTAREIASANLQEVKVIMGLD</sequence>
<name>C5MIT8_CANTT</name>
<evidence type="ECO:0000256" key="7">
    <source>
        <dbReference type="ARBA" id="ARBA00022917"/>
    </source>
</evidence>
<keyword evidence="5 11" id="KW-0547">Nucleotide-binding</keyword>
<dbReference type="FunFam" id="3.40.50.620:FF:000082">
    <property type="entry name" value="MSW1p Mitochondrial tryptophanyl-tRNA synthetase"/>
    <property type="match status" value="1"/>
</dbReference>
<dbReference type="Proteomes" id="UP000002037">
    <property type="component" value="Unassembled WGS sequence"/>
</dbReference>
<dbReference type="EMBL" id="GG692405">
    <property type="protein sequence ID" value="EER30197.1"/>
    <property type="molecule type" value="Genomic_DNA"/>
</dbReference>
<comment type="subcellular location">
    <subcellularLocation>
        <location evidence="1">Mitochondrion matrix</location>
    </subcellularLocation>
</comment>
<dbReference type="eggNOG" id="KOG2713">
    <property type="taxonomic scope" value="Eukaryota"/>
</dbReference>
<dbReference type="HOGENOM" id="CLU_029244_1_3_1"/>
<dbReference type="RefSeq" id="XP_002546503.1">
    <property type="nucleotide sequence ID" value="XM_002546457.1"/>
</dbReference>
<evidence type="ECO:0000256" key="9">
    <source>
        <dbReference type="ARBA" id="ARBA00030268"/>
    </source>
</evidence>
<evidence type="ECO:0000256" key="2">
    <source>
        <dbReference type="ARBA" id="ARBA00005594"/>
    </source>
</evidence>
<dbReference type="InterPro" id="IPR002306">
    <property type="entry name" value="Trp-tRNA-ligase"/>
</dbReference>
<dbReference type="FunFam" id="1.10.240.10:FF:000002">
    <property type="entry name" value="Tryptophan--tRNA ligase"/>
    <property type="match status" value="1"/>
</dbReference>
<evidence type="ECO:0000256" key="8">
    <source>
        <dbReference type="ARBA" id="ARBA00023146"/>
    </source>
</evidence>
<keyword evidence="4 11" id="KW-0436">Ligase</keyword>
<evidence type="ECO:0000256" key="5">
    <source>
        <dbReference type="ARBA" id="ARBA00022741"/>
    </source>
</evidence>
<keyword evidence="13" id="KW-1185">Reference proteome</keyword>
<dbReference type="PRINTS" id="PR01039">
    <property type="entry name" value="TRNASYNTHTRP"/>
</dbReference>
<dbReference type="EC" id="6.1.1.2" evidence="3"/>
<evidence type="ECO:0000313" key="13">
    <source>
        <dbReference type="Proteomes" id="UP000002037"/>
    </source>
</evidence>
<dbReference type="AlphaFoldDB" id="C5MIT8"/>
<dbReference type="GO" id="GO:0005524">
    <property type="term" value="F:ATP binding"/>
    <property type="evidence" value="ECO:0007669"/>
    <property type="project" value="UniProtKB-KW"/>
</dbReference>
<dbReference type="PANTHER" id="PTHR43766">
    <property type="entry name" value="TRYPTOPHAN--TRNA LIGASE, MITOCHONDRIAL"/>
    <property type="match status" value="1"/>
</dbReference>
<evidence type="ECO:0000256" key="1">
    <source>
        <dbReference type="ARBA" id="ARBA00004305"/>
    </source>
</evidence>
<dbReference type="InterPro" id="IPR002305">
    <property type="entry name" value="aa-tRNA-synth_Ic"/>
</dbReference>
<dbReference type="GO" id="GO:0070183">
    <property type="term" value="P:mitochondrial tryptophanyl-tRNA aminoacylation"/>
    <property type="evidence" value="ECO:0007669"/>
    <property type="project" value="EnsemblFungi"/>
</dbReference>
<proteinExistence type="inferred from homology"/>
<evidence type="ECO:0000256" key="3">
    <source>
        <dbReference type="ARBA" id="ARBA00013161"/>
    </source>
</evidence>
<evidence type="ECO:0000256" key="10">
    <source>
        <dbReference type="ARBA" id="ARBA00069760"/>
    </source>
</evidence>
<dbReference type="InterPro" id="IPR014729">
    <property type="entry name" value="Rossmann-like_a/b/a_fold"/>
</dbReference>
<dbReference type="PROSITE" id="PS00178">
    <property type="entry name" value="AA_TRNA_LIGASE_I"/>
    <property type="match status" value="1"/>
</dbReference>
<dbReference type="Gene3D" id="1.10.240.10">
    <property type="entry name" value="Tyrosyl-Transfer RNA Synthetase"/>
    <property type="match status" value="1"/>
</dbReference>